<dbReference type="EMBL" id="DF836391">
    <property type="protein sequence ID" value="GAN05820.1"/>
    <property type="molecule type" value="Genomic_DNA"/>
</dbReference>
<accession>A0A0C9LUY2</accession>
<dbReference type="Proteomes" id="UP000053815">
    <property type="component" value="Unassembled WGS sequence"/>
</dbReference>
<reference evidence="1" key="1">
    <citation type="submission" date="2014-09" db="EMBL/GenBank/DDBJ databases">
        <title>Draft genome sequence of an oleaginous Mucoromycotina fungus Mucor ambiguus NBRC6742.</title>
        <authorList>
            <person name="Takeda I."/>
            <person name="Yamane N."/>
            <person name="Morita T."/>
            <person name="Tamano K."/>
            <person name="Machida M."/>
            <person name="Baker S."/>
            <person name="Koike H."/>
        </authorList>
    </citation>
    <scope>NUCLEOTIDE SEQUENCE</scope>
    <source>
        <strain evidence="1">NBRC 6742</strain>
    </source>
</reference>
<protein>
    <recommendedName>
        <fullName evidence="3">Sulfotransferase family protein</fullName>
    </recommendedName>
</protein>
<dbReference type="Gene3D" id="3.40.50.300">
    <property type="entry name" value="P-loop containing nucleotide triphosphate hydrolases"/>
    <property type="match status" value="1"/>
</dbReference>
<dbReference type="InterPro" id="IPR040632">
    <property type="entry name" value="Sulfotransfer_4"/>
</dbReference>
<dbReference type="SUPFAM" id="SSF52540">
    <property type="entry name" value="P-loop containing nucleoside triphosphate hydrolases"/>
    <property type="match status" value="1"/>
</dbReference>
<dbReference type="PANTHER" id="PTHR36978">
    <property type="entry name" value="P-LOOP CONTAINING NUCLEOTIDE TRIPHOSPHATE HYDROLASE"/>
    <property type="match status" value="1"/>
</dbReference>
<dbReference type="AlphaFoldDB" id="A0A0C9LUY2"/>
<proteinExistence type="predicted"/>
<evidence type="ECO:0000313" key="2">
    <source>
        <dbReference type="Proteomes" id="UP000053815"/>
    </source>
</evidence>
<dbReference type="PANTHER" id="PTHR36978:SF4">
    <property type="entry name" value="P-LOOP CONTAINING NUCLEOSIDE TRIPHOSPHATE HYDROLASE PROTEIN"/>
    <property type="match status" value="1"/>
</dbReference>
<sequence length="252" mass="28579">MAPIKVINASLGRTGTSSFCEAMDILGYKCHHMKKLLADPTYETSKPFYEAALNRDEADWDKVYAGYDVTTDFTGSYFWKHLFAKYPDAKVILTERPFEEWFKSMQNTIYPVIRSKIQYEPDHPRYALRQLSRTVVLEGIIEDDDKYMNEDFMRRYYNNHIEEVKRTVPANQLYSLKLGEGWEGICKFLGKDVPDVPYPKVNSTAEFNKKVSQTRARNEAIAAAAAAAAATADTAGISDTPLKELIIGATST</sequence>
<keyword evidence="2" id="KW-1185">Reference proteome</keyword>
<dbReference type="STRING" id="91626.A0A0C9LUY2"/>
<gene>
    <name evidence="1" type="ORF">MAM1_0102c05296</name>
</gene>
<dbReference type="InterPro" id="IPR027417">
    <property type="entry name" value="P-loop_NTPase"/>
</dbReference>
<organism evidence="1">
    <name type="scientific">Mucor ambiguus</name>
    <dbReference type="NCBI Taxonomy" id="91626"/>
    <lineage>
        <taxon>Eukaryota</taxon>
        <taxon>Fungi</taxon>
        <taxon>Fungi incertae sedis</taxon>
        <taxon>Mucoromycota</taxon>
        <taxon>Mucoromycotina</taxon>
        <taxon>Mucoromycetes</taxon>
        <taxon>Mucorales</taxon>
        <taxon>Mucorineae</taxon>
        <taxon>Mucoraceae</taxon>
        <taxon>Mucor</taxon>
    </lineage>
</organism>
<evidence type="ECO:0008006" key="3">
    <source>
        <dbReference type="Google" id="ProtNLM"/>
    </source>
</evidence>
<dbReference type="Pfam" id="PF17784">
    <property type="entry name" value="Sulfotransfer_4"/>
    <property type="match status" value="1"/>
</dbReference>
<evidence type="ECO:0000313" key="1">
    <source>
        <dbReference type="EMBL" id="GAN05820.1"/>
    </source>
</evidence>
<dbReference type="OrthoDB" id="408152at2759"/>
<name>A0A0C9LUY2_9FUNG</name>